<feature type="region of interest" description="Disordered" evidence="1">
    <location>
        <begin position="24"/>
        <end position="96"/>
    </location>
</feature>
<name>A0ABV9AUR9_9ACTN</name>
<gene>
    <name evidence="2" type="ORF">ACFPIH_29920</name>
</gene>
<proteinExistence type="predicted"/>
<evidence type="ECO:0000256" key="1">
    <source>
        <dbReference type="SAM" id="MobiDB-lite"/>
    </source>
</evidence>
<accession>A0ABV9AUR9</accession>
<sequence length="96" mass="10326">MATIWANRLAPALLDRCLARTGFDAQQADRQPPNGESNLFEPVDQPQGSDHGAHGVFDSASHSRSFEATLARDPAAATTTAVLKRRARASSPDQRV</sequence>
<dbReference type="EMBL" id="JBHSFK010000021">
    <property type="protein sequence ID" value="MFC4503678.1"/>
    <property type="molecule type" value="Genomic_DNA"/>
</dbReference>
<dbReference type="RefSeq" id="WP_381178520.1">
    <property type="nucleotide sequence ID" value="NZ_JBHSFK010000021.1"/>
</dbReference>
<dbReference type="Proteomes" id="UP001595839">
    <property type="component" value="Unassembled WGS sequence"/>
</dbReference>
<comment type="caution">
    <text evidence="2">The sequence shown here is derived from an EMBL/GenBank/DDBJ whole genome shotgun (WGS) entry which is preliminary data.</text>
</comment>
<reference evidence="3" key="1">
    <citation type="journal article" date="2019" name="Int. J. Syst. Evol. Microbiol.">
        <title>The Global Catalogue of Microorganisms (GCM) 10K type strain sequencing project: providing services to taxonomists for standard genome sequencing and annotation.</title>
        <authorList>
            <consortium name="The Broad Institute Genomics Platform"/>
            <consortium name="The Broad Institute Genome Sequencing Center for Infectious Disease"/>
            <person name="Wu L."/>
            <person name="Ma J."/>
        </authorList>
    </citation>
    <scope>NUCLEOTIDE SEQUENCE [LARGE SCALE GENOMIC DNA]</scope>
    <source>
        <strain evidence="3">CGMCC 4.7177</strain>
    </source>
</reference>
<evidence type="ECO:0000313" key="2">
    <source>
        <dbReference type="EMBL" id="MFC4503678.1"/>
    </source>
</evidence>
<evidence type="ECO:0000313" key="3">
    <source>
        <dbReference type="Proteomes" id="UP001595839"/>
    </source>
</evidence>
<protein>
    <submittedName>
        <fullName evidence="2">Uncharacterized protein</fullName>
    </submittedName>
</protein>
<keyword evidence="3" id="KW-1185">Reference proteome</keyword>
<organism evidence="2 3">
    <name type="scientific">Streptomyces vulcanius</name>
    <dbReference type="NCBI Taxonomy" id="1441876"/>
    <lineage>
        <taxon>Bacteria</taxon>
        <taxon>Bacillati</taxon>
        <taxon>Actinomycetota</taxon>
        <taxon>Actinomycetes</taxon>
        <taxon>Kitasatosporales</taxon>
        <taxon>Streptomycetaceae</taxon>
        <taxon>Streptomyces</taxon>
    </lineage>
</organism>